<dbReference type="GO" id="GO:0016020">
    <property type="term" value="C:membrane"/>
    <property type="evidence" value="ECO:0007669"/>
    <property type="project" value="UniProtKB-SubCell"/>
</dbReference>
<evidence type="ECO:0000313" key="9">
    <source>
        <dbReference type="Proteomes" id="UP000293172"/>
    </source>
</evidence>
<feature type="transmembrane region" description="Helical" evidence="6">
    <location>
        <begin position="324"/>
        <end position="349"/>
    </location>
</feature>
<feature type="transmembrane region" description="Helical" evidence="6">
    <location>
        <begin position="298"/>
        <end position="318"/>
    </location>
</feature>
<dbReference type="Gene3D" id="1.20.1250.20">
    <property type="entry name" value="MFS general substrate transporter like domains"/>
    <property type="match status" value="2"/>
</dbReference>
<evidence type="ECO:0000256" key="5">
    <source>
        <dbReference type="ARBA" id="ARBA00023136"/>
    </source>
</evidence>
<proteinExistence type="predicted"/>
<feature type="transmembrane region" description="Helical" evidence="6">
    <location>
        <begin position="179"/>
        <end position="199"/>
    </location>
</feature>
<dbReference type="InterPro" id="IPR020846">
    <property type="entry name" value="MFS_dom"/>
</dbReference>
<feature type="transmembrane region" description="Helical" evidence="6">
    <location>
        <begin position="388"/>
        <end position="410"/>
    </location>
</feature>
<dbReference type="Pfam" id="PF07690">
    <property type="entry name" value="MFS_1"/>
    <property type="match status" value="1"/>
</dbReference>
<dbReference type="EMBL" id="QJUL01000022">
    <property type="protein sequence ID" value="TBU90325.1"/>
    <property type="molecule type" value="Genomic_DNA"/>
</dbReference>
<feature type="transmembrane region" description="Helical" evidence="6">
    <location>
        <begin position="361"/>
        <end position="382"/>
    </location>
</feature>
<gene>
    <name evidence="8" type="ORF">DNK44_15735</name>
</gene>
<evidence type="ECO:0000256" key="6">
    <source>
        <dbReference type="SAM" id="Phobius"/>
    </source>
</evidence>
<name>A0A4V6MX81_9GAMM</name>
<organism evidence="8 9">
    <name type="scientific">Phytopseudomonas dryadis</name>
    <dbReference type="NCBI Taxonomy" id="2487520"/>
    <lineage>
        <taxon>Bacteria</taxon>
        <taxon>Pseudomonadati</taxon>
        <taxon>Pseudomonadota</taxon>
        <taxon>Gammaproteobacteria</taxon>
        <taxon>Pseudomonadales</taxon>
        <taxon>Pseudomonadaceae</taxon>
        <taxon>Phytopseudomonas</taxon>
    </lineage>
</organism>
<feature type="transmembrane region" description="Helical" evidence="6">
    <location>
        <begin position="84"/>
        <end position="103"/>
    </location>
</feature>
<keyword evidence="3 6" id="KW-0812">Transmembrane</keyword>
<dbReference type="PANTHER" id="PTHR12778">
    <property type="entry name" value="SOLUTE CARRIER FAMILY 33 ACETYL-COA TRANSPORTER -RELATED"/>
    <property type="match status" value="1"/>
</dbReference>
<evidence type="ECO:0000256" key="4">
    <source>
        <dbReference type="ARBA" id="ARBA00022989"/>
    </source>
</evidence>
<evidence type="ECO:0000256" key="1">
    <source>
        <dbReference type="ARBA" id="ARBA00004141"/>
    </source>
</evidence>
<dbReference type="PANTHER" id="PTHR12778:SF10">
    <property type="entry name" value="MAJOR FACILITATOR SUPERFAMILY DOMAIN-CONTAINING PROTEIN 3"/>
    <property type="match status" value="1"/>
</dbReference>
<dbReference type="InterPro" id="IPR036259">
    <property type="entry name" value="MFS_trans_sf"/>
</dbReference>
<feature type="domain" description="Major facilitator superfamily (MFS) profile" evidence="7">
    <location>
        <begin position="15"/>
        <end position="414"/>
    </location>
</feature>
<keyword evidence="4 6" id="KW-1133">Transmembrane helix</keyword>
<feature type="transmembrane region" description="Helical" evidence="6">
    <location>
        <begin position="115"/>
        <end position="134"/>
    </location>
</feature>
<dbReference type="InterPro" id="IPR011701">
    <property type="entry name" value="MFS"/>
</dbReference>
<evidence type="ECO:0000259" key="7">
    <source>
        <dbReference type="PROSITE" id="PS50850"/>
    </source>
</evidence>
<dbReference type="SUPFAM" id="SSF103473">
    <property type="entry name" value="MFS general substrate transporter"/>
    <property type="match status" value="1"/>
</dbReference>
<dbReference type="PROSITE" id="PS50850">
    <property type="entry name" value="MFS"/>
    <property type="match status" value="1"/>
</dbReference>
<dbReference type="OrthoDB" id="9787815at2"/>
<protein>
    <submittedName>
        <fullName evidence="8">MFS transporter</fullName>
    </submittedName>
</protein>
<dbReference type="RefSeq" id="WP_131198448.1">
    <property type="nucleotide sequence ID" value="NZ_QJUL01000022.1"/>
</dbReference>
<feature type="transmembrane region" description="Helical" evidence="6">
    <location>
        <begin position="155"/>
        <end position="173"/>
    </location>
</feature>
<accession>A0A4V6MX81</accession>
<dbReference type="AlphaFoldDB" id="A0A4V6MX81"/>
<feature type="transmembrane region" description="Helical" evidence="6">
    <location>
        <begin position="268"/>
        <end position="291"/>
    </location>
</feature>
<reference evidence="8 9" key="1">
    <citation type="submission" date="2018-06" db="EMBL/GenBank/DDBJ databases">
        <title>Three novel Pseudomonas species isolated from symptomatic oak.</title>
        <authorList>
            <person name="Bueno-Gonzalez V."/>
            <person name="Brady C."/>
        </authorList>
    </citation>
    <scope>NUCLEOTIDE SEQUENCE [LARGE SCALE GENOMIC DNA]</scope>
    <source>
        <strain evidence="8 9">P6B</strain>
    </source>
</reference>
<dbReference type="Proteomes" id="UP000293172">
    <property type="component" value="Unassembled WGS sequence"/>
</dbReference>
<feature type="transmembrane region" description="Helical" evidence="6">
    <location>
        <begin position="44"/>
        <end position="63"/>
    </location>
</feature>
<sequence>MSLDRSDPRRPASATLILLASLYCAQGLPSGLIAHALPVLLRQHGVDLAIIGLLKLLALPWLLKVLWAPWVDRLASPRLGHHRGWILPLQVAVTLMVMALALLSPDALFGRHLPLLLGLLVLINLAAATQDIATDGLTVRLLPERWRGLGNSLQVGGYKLGMIVSGSGLLLVIDRFGWNLSLLLLVLLLALTLLPIWRFDEQRRLPLRNGGAEAMGPGLLLRHYRGLLALPGMGLWLAVVLTFKLGDALGSPMIKPMLVDQGWSNAELGQLTLISSLVGIAGALLGGLLYARLGVLRALLLSGILQALGIVALALLATRGGEPLWVYALALFEQAADGLSTVALFAAMMRQCRVGHEGADFTLQASTQILLGGFVGAASGVLAKALGYDGLFVCAGVLGLAALVLVVRYFRRYGGQGRLETFA</sequence>
<dbReference type="CDD" id="cd17485">
    <property type="entry name" value="MFS_MFSD3"/>
    <property type="match status" value="1"/>
</dbReference>
<comment type="subcellular location">
    <subcellularLocation>
        <location evidence="1">Membrane</location>
        <topology evidence="1">Multi-pass membrane protein</topology>
    </subcellularLocation>
</comment>
<keyword evidence="5 6" id="KW-0472">Membrane</keyword>
<evidence type="ECO:0000313" key="8">
    <source>
        <dbReference type="EMBL" id="TBU90325.1"/>
    </source>
</evidence>
<evidence type="ECO:0000256" key="2">
    <source>
        <dbReference type="ARBA" id="ARBA00022448"/>
    </source>
</evidence>
<evidence type="ECO:0000256" key="3">
    <source>
        <dbReference type="ARBA" id="ARBA00022692"/>
    </source>
</evidence>
<feature type="transmembrane region" description="Helical" evidence="6">
    <location>
        <begin position="227"/>
        <end position="248"/>
    </location>
</feature>
<dbReference type="InterPro" id="IPR004752">
    <property type="entry name" value="AmpG_permease/AT-1"/>
</dbReference>
<keyword evidence="2" id="KW-0813">Transport</keyword>
<dbReference type="GO" id="GO:0022857">
    <property type="term" value="F:transmembrane transporter activity"/>
    <property type="evidence" value="ECO:0007669"/>
    <property type="project" value="InterPro"/>
</dbReference>
<comment type="caution">
    <text evidence="8">The sequence shown here is derived from an EMBL/GenBank/DDBJ whole genome shotgun (WGS) entry which is preliminary data.</text>
</comment>